<feature type="domain" description="Purine catabolism PurC-like" evidence="1">
    <location>
        <begin position="107"/>
        <end position="206"/>
    </location>
</feature>
<dbReference type="PANTHER" id="PTHR33744">
    <property type="entry name" value="CARBOHYDRATE DIACID REGULATOR"/>
    <property type="match status" value="1"/>
</dbReference>
<accession>A0ABX5QC30</accession>
<dbReference type="PANTHER" id="PTHR33744:SF17">
    <property type="entry name" value="CONSERVED PROTEIN"/>
    <property type="match status" value="1"/>
</dbReference>
<dbReference type="InterPro" id="IPR012914">
    <property type="entry name" value="PucR_dom"/>
</dbReference>
<dbReference type="InterPro" id="IPR051448">
    <property type="entry name" value="CdaR-like_regulators"/>
</dbReference>
<evidence type="ECO:0000259" key="1">
    <source>
        <dbReference type="Pfam" id="PF07905"/>
    </source>
</evidence>
<organism evidence="3 4">
    <name type="scientific">Leucobacter muris</name>
    <dbReference type="NCBI Taxonomy" id="1935379"/>
    <lineage>
        <taxon>Bacteria</taxon>
        <taxon>Bacillati</taxon>
        <taxon>Actinomycetota</taxon>
        <taxon>Actinomycetes</taxon>
        <taxon>Micrococcales</taxon>
        <taxon>Microbacteriaceae</taxon>
        <taxon>Leucobacter</taxon>
    </lineage>
</organism>
<dbReference type="Proteomes" id="UP000285768">
    <property type="component" value="Chromosome"/>
</dbReference>
<dbReference type="EMBL" id="CP035037">
    <property type="protein sequence ID" value="QAB16610.1"/>
    <property type="molecule type" value="Genomic_DNA"/>
</dbReference>
<sequence>MNANAKANAAPKLNSLRRVRVPSSGRAVLVVTVVSFGPDGDERPQLCTPPLFRAQKEEHPLFPGTRVVESYNALMSSMQADSGALVRIGDLIAAGSLAVTAAVLPDGALERQVSWVHATEQLDPRPHLRKHELVCTLGSALVRPRSAETFVAALSDAGVAGIALGLGEVHLEPPEELVAACELAGMPLLLLDHGVPFLAVNDVVLRRRTQIESEARRRETALLSRLLAMARTGAGETALLSAVEETLGGRVGKVGSGASRGLEWIGEAPGPSGEFMEQLQSVLEFTGLEHAREASEQQQRLGQLIDLIASGLALPAAILPEIEAHGLDRAQLRASSWPSGSEGALGRHGIPGLIGVTSQGVVLISGPNSEESFRGLGLVCGYSSTVELGELRRALSEARSALRLARSRGGLAGPDQLVSLEALLEQQPAEHLSPFVEQLIKPLLDAEEQGRVELLSTLRVFIDADGHLQATADRLYVHVNTVRHRLRRIRELSGRDPLSQNDLVDLRIALWTAERRKAVEHRLIRPFHR</sequence>
<dbReference type="Gene3D" id="1.10.10.2840">
    <property type="entry name" value="PucR C-terminal helix-turn-helix domain"/>
    <property type="match status" value="1"/>
</dbReference>
<dbReference type="Pfam" id="PF13556">
    <property type="entry name" value="HTH_30"/>
    <property type="match status" value="1"/>
</dbReference>
<dbReference type="InterPro" id="IPR025736">
    <property type="entry name" value="PucR_C-HTH_dom"/>
</dbReference>
<reference evidence="3 4" key="1">
    <citation type="submission" date="2019-01" db="EMBL/GenBank/DDBJ databases">
        <title>Leucobacter muris sp. nov. isolated from the nose of a laboratory mouse.</title>
        <authorList>
            <person name="Benga L."/>
            <person name="Sproeer C."/>
            <person name="Schumann P."/>
            <person name="Verbarg S."/>
            <person name="Bunk B."/>
            <person name="Engelhardt E."/>
            <person name="Benten P.M."/>
            <person name="Sager M."/>
        </authorList>
    </citation>
    <scope>NUCLEOTIDE SEQUENCE [LARGE SCALE GENOMIC DNA]</scope>
    <source>
        <strain evidence="3 4">DSM 101948</strain>
    </source>
</reference>
<feature type="domain" description="PucR C-terminal helix-turn-helix" evidence="2">
    <location>
        <begin position="454"/>
        <end position="510"/>
    </location>
</feature>
<name>A0ABX5QC30_9MICO</name>
<dbReference type="InterPro" id="IPR042070">
    <property type="entry name" value="PucR_C-HTH_sf"/>
</dbReference>
<evidence type="ECO:0000313" key="3">
    <source>
        <dbReference type="EMBL" id="QAB16610.1"/>
    </source>
</evidence>
<evidence type="ECO:0000259" key="2">
    <source>
        <dbReference type="Pfam" id="PF13556"/>
    </source>
</evidence>
<protein>
    <submittedName>
        <fullName evidence="3">PucR family transcriptional regulator</fullName>
    </submittedName>
</protein>
<keyword evidence="4" id="KW-1185">Reference proteome</keyword>
<gene>
    <name evidence="3" type="ORF">Leucomu_00465</name>
</gene>
<proteinExistence type="predicted"/>
<dbReference type="Pfam" id="PF07905">
    <property type="entry name" value="PucR"/>
    <property type="match status" value="1"/>
</dbReference>
<evidence type="ECO:0000313" key="4">
    <source>
        <dbReference type="Proteomes" id="UP000285768"/>
    </source>
</evidence>